<dbReference type="InterPro" id="IPR002110">
    <property type="entry name" value="Ankyrin_rpt"/>
</dbReference>
<dbReference type="Gene3D" id="1.25.40.20">
    <property type="entry name" value="Ankyrin repeat-containing domain"/>
    <property type="match status" value="2"/>
</dbReference>
<dbReference type="CDD" id="cd01763">
    <property type="entry name" value="Ubl_SUMO_like"/>
    <property type="match status" value="1"/>
</dbReference>
<evidence type="ECO:0000313" key="4">
    <source>
        <dbReference type="EMBL" id="KAL3827505.1"/>
    </source>
</evidence>
<dbReference type="InterPro" id="IPR036770">
    <property type="entry name" value="Ankyrin_rpt-contain_sf"/>
</dbReference>
<dbReference type="PROSITE" id="PS50088">
    <property type="entry name" value="ANK_REPEAT"/>
    <property type="match status" value="1"/>
</dbReference>
<dbReference type="Pfam" id="PF12796">
    <property type="entry name" value="Ank_2"/>
    <property type="match status" value="1"/>
</dbReference>
<dbReference type="SMART" id="SM00248">
    <property type="entry name" value="ANK"/>
    <property type="match status" value="3"/>
</dbReference>
<feature type="repeat" description="ANK" evidence="3">
    <location>
        <begin position="273"/>
        <end position="301"/>
    </location>
</feature>
<keyword evidence="1" id="KW-0677">Repeat</keyword>
<organism evidence="4 5">
    <name type="scientific">Cyclostephanos tholiformis</name>
    <dbReference type="NCBI Taxonomy" id="382380"/>
    <lineage>
        <taxon>Eukaryota</taxon>
        <taxon>Sar</taxon>
        <taxon>Stramenopiles</taxon>
        <taxon>Ochrophyta</taxon>
        <taxon>Bacillariophyta</taxon>
        <taxon>Coscinodiscophyceae</taxon>
        <taxon>Thalassiosirophycidae</taxon>
        <taxon>Stephanodiscales</taxon>
        <taxon>Stephanodiscaceae</taxon>
        <taxon>Cyclostephanos</taxon>
    </lineage>
</organism>
<gene>
    <name evidence="4" type="ORF">ACHAXA_003774</name>
</gene>
<dbReference type="EMBL" id="JALLPB020000003">
    <property type="protein sequence ID" value="KAL3827505.1"/>
    <property type="molecule type" value="Genomic_DNA"/>
</dbReference>
<accession>A0ABD3SSX3</accession>
<evidence type="ECO:0000256" key="2">
    <source>
        <dbReference type="ARBA" id="ARBA00023043"/>
    </source>
</evidence>
<comment type="caution">
    <text evidence="4">The sequence shown here is derived from an EMBL/GenBank/DDBJ whole genome shotgun (WGS) entry which is preliminary data.</text>
</comment>
<dbReference type="AlphaFoldDB" id="A0ABD3SSX3"/>
<evidence type="ECO:0000256" key="3">
    <source>
        <dbReference type="PROSITE-ProRule" id="PRU00023"/>
    </source>
</evidence>
<dbReference type="Proteomes" id="UP001530377">
    <property type="component" value="Unassembled WGS sequence"/>
</dbReference>
<dbReference type="PROSITE" id="PS50297">
    <property type="entry name" value="ANK_REP_REGION"/>
    <property type="match status" value="1"/>
</dbReference>
<dbReference type="PANTHER" id="PTHR24198:SF165">
    <property type="entry name" value="ANKYRIN REPEAT-CONTAINING PROTEIN-RELATED"/>
    <property type="match status" value="1"/>
</dbReference>
<evidence type="ECO:0000256" key="1">
    <source>
        <dbReference type="ARBA" id="ARBA00022737"/>
    </source>
</evidence>
<dbReference type="SUPFAM" id="SSF48403">
    <property type="entry name" value="Ankyrin repeat"/>
    <property type="match status" value="1"/>
</dbReference>
<keyword evidence="2 3" id="KW-0040">ANK repeat</keyword>
<protein>
    <submittedName>
        <fullName evidence="4">Uncharacterized protein</fullName>
    </submittedName>
</protein>
<evidence type="ECO:0000313" key="5">
    <source>
        <dbReference type="Proteomes" id="UP001530377"/>
    </source>
</evidence>
<dbReference type="InterPro" id="IPR029071">
    <property type="entry name" value="Ubiquitin-like_domsf"/>
</dbReference>
<proteinExistence type="predicted"/>
<keyword evidence="5" id="KW-1185">Reference proteome</keyword>
<dbReference type="PANTHER" id="PTHR24198">
    <property type="entry name" value="ANKYRIN REPEAT AND PROTEIN KINASE DOMAIN-CONTAINING PROTEIN"/>
    <property type="match status" value="1"/>
</dbReference>
<dbReference type="Gene3D" id="3.10.20.90">
    <property type="entry name" value="Phosphatidylinositol 3-kinase Catalytic Subunit, Chain A, domain 1"/>
    <property type="match status" value="1"/>
</dbReference>
<name>A0ABD3SSX3_9STRA</name>
<dbReference type="SUPFAM" id="SSF54236">
    <property type="entry name" value="Ubiquitin-like"/>
    <property type="match status" value="1"/>
</dbReference>
<reference evidence="4 5" key="1">
    <citation type="submission" date="2024-10" db="EMBL/GenBank/DDBJ databases">
        <title>Updated reference genomes for cyclostephanoid diatoms.</title>
        <authorList>
            <person name="Roberts W.R."/>
            <person name="Alverson A.J."/>
        </authorList>
    </citation>
    <scope>NUCLEOTIDE SEQUENCE [LARGE SCALE GENOMIC DNA]</scope>
    <source>
        <strain evidence="4 5">AJA228-03</strain>
    </source>
</reference>
<sequence>MATSDSDFFTIQLEDSRDVQMHFEVEKSGILQAVFRQYSMIEEVPLDSLEFTFKNKILKSDDTPAGLGMSEDENTIQVSIIGHLPDAVVLDRIATKEAIVQACTAGSTHMVVDLLSQNEDLCNQQLRWIDSDGLELSTPPIFICIDYGHAELVGNLLLLHNSNLLNKLKGGDGDYSPLQWASWSGNLEIVKILVEEGRANVDDEALSLAREYDHNEVAEYLLGHIDLYSGLEGDSETIMEIACREGDLNMVKKLLDVENYNIKKWIDLDGKCIALSPLHLAVKNCHVDLIQFFAEKGVQVE</sequence>